<proteinExistence type="predicted"/>
<feature type="compositionally biased region" description="Low complexity" evidence="1">
    <location>
        <begin position="55"/>
        <end position="67"/>
    </location>
</feature>
<comment type="caution">
    <text evidence="2">The sequence shown here is derived from an EMBL/GenBank/DDBJ whole genome shotgun (WGS) entry which is preliminary data.</text>
</comment>
<accession>A0A0F8Z953</accession>
<dbReference type="AlphaFoldDB" id="A0A0F8Z953"/>
<feature type="region of interest" description="Disordered" evidence="1">
    <location>
        <begin position="18"/>
        <end position="87"/>
    </location>
</feature>
<sequence length="87" mass="9522">MERKVRHLIMEEIMGLGQGKQGGFKKKPNITQMNSPKGRSGSLSTPKTQGQGMFSSPPSIPMSSPDPVGKHPINLNPRPWPEASRKT</sequence>
<name>A0A0F8Z953_9ZZZZ</name>
<evidence type="ECO:0000256" key="1">
    <source>
        <dbReference type="SAM" id="MobiDB-lite"/>
    </source>
</evidence>
<organism evidence="2">
    <name type="scientific">marine sediment metagenome</name>
    <dbReference type="NCBI Taxonomy" id="412755"/>
    <lineage>
        <taxon>unclassified sequences</taxon>
        <taxon>metagenomes</taxon>
        <taxon>ecological metagenomes</taxon>
    </lineage>
</organism>
<gene>
    <name evidence="2" type="ORF">LCGC14_3062810</name>
</gene>
<feature type="compositionally biased region" description="Polar residues" evidence="1">
    <location>
        <begin position="29"/>
        <end position="54"/>
    </location>
</feature>
<evidence type="ECO:0000313" key="2">
    <source>
        <dbReference type="EMBL" id="KKK56606.1"/>
    </source>
</evidence>
<protein>
    <submittedName>
        <fullName evidence="2">Uncharacterized protein</fullName>
    </submittedName>
</protein>
<dbReference type="EMBL" id="LAZR01064907">
    <property type="protein sequence ID" value="KKK56606.1"/>
    <property type="molecule type" value="Genomic_DNA"/>
</dbReference>
<reference evidence="2" key="1">
    <citation type="journal article" date="2015" name="Nature">
        <title>Complex archaea that bridge the gap between prokaryotes and eukaryotes.</title>
        <authorList>
            <person name="Spang A."/>
            <person name="Saw J.H."/>
            <person name="Jorgensen S.L."/>
            <person name="Zaremba-Niedzwiedzka K."/>
            <person name="Martijn J."/>
            <person name="Lind A.E."/>
            <person name="van Eijk R."/>
            <person name="Schleper C."/>
            <person name="Guy L."/>
            <person name="Ettema T.J."/>
        </authorList>
    </citation>
    <scope>NUCLEOTIDE SEQUENCE</scope>
</reference>